<dbReference type="PANTHER" id="PTHR35762">
    <property type="entry name" value="TRANSMEMBRANE PROTEIN"/>
    <property type="match status" value="1"/>
</dbReference>
<gene>
    <name evidence="3" type="ORF">FRX31_025042</name>
</gene>
<name>A0A7J6VMJ8_THATH</name>
<evidence type="ECO:0000259" key="2">
    <source>
        <dbReference type="Pfam" id="PF14364"/>
    </source>
</evidence>
<feature type="signal peptide" evidence="1">
    <location>
        <begin position="1"/>
        <end position="31"/>
    </location>
</feature>
<reference evidence="3 4" key="1">
    <citation type="submission" date="2020-06" db="EMBL/GenBank/DDBJ databases">
        <title>Transcriptomic and genomic resources for Thalictrum thalictroides and T. hernandezii: Facilitating candidate gene discovery in an emerging model plant lineage.</title>
        <authorList>
            <person name="Arias T."/>
            <person name="Riano-Pachon D.M."/>
            <person name="Di Stilio V.S."/>
        </authorList>
    </citation>
    <scope>NUCLEOTIDE SEQUENCE [LARGE SCALE GENOMIC DNA]</scope>
    <source>
        <strain evidence="4">cv. WT478/WT964</strain>
        <tissue evidence="3">Leaves</tissue>
    </source>
</reference>
<proteinExistence type="predicted"/>
<feature type="domain" description="DUF4408" evidence="2">
    <location>
        <begin position="6"/>
        <end position="28"/>
    </location>
</feature>
<accession>A0A7J6VMJ8</accession>
<dbReference type="EMBL" id="JABWDY010030778">
    <property type="protein sequence ID" value="KAF5185370.1"/>
    <property type="molecule type" value="Genomic_DNA"/>
</dbReference>
<organism evidence="3 4">
    <name type="scientific">Thalictrum thalictroides</name>
    <name type="common">Rue-anemone</name>
    <name type="synonym">Anemone thalictroides</name>
    <dbReference type="NCBI Taxonomy" id="46969"/>
    <lineage>
        <taxon>Eukaryota</taxon>
        <taxon>Viridiplantae</taxon>
        <taxon>Streptophyta</taxon>
        <taxon>Embryophyta</taxon>
        <taxon>Tracheophyta</taxon>
        <taxon>Spermatophyta</taxon>
        <taxon>Magnoliopsida</taxon>
        <taxon>Ranunculales</taxon>
        <taxon>Ranunculaceae</taxon>
        <taxon>Thalictroideae</taxon>
        <taxon>Thalictrum</taxon>
    </lineage>
</organism>
<dbReference type="OrthoDB" id="781735at2759"/>
<keyword evidence="4" id="KW-1185">Reference proteome</keyword>
<dbReference type="Proteomes" id="UP000554482">
    <property type="component" value="Unassembled WGS sequence"/>
</dbReference>
<keyword evidence="1" id="KW-0732">Signal</keyword>
<comment type="caution">
    <text evidence="3">The sequence shown here is derived from an EMBL/GenBank/DDBJ whole genome shotgun (WGS) entry which is preliminary data.</text>
</comment>
<dbReference type="Pfam" id="PF14364">
    <property type="entry name" value="DUF4408"/>
    <property type="match status" value="1"/>
</dbReference>
<protein>
    <recommendedName>
        <fullName evidence="2">DUF4408 domain-containing protein</fullName>
    </recommendedName>
</protein>
<dbReference type="InterPro" id="IPR025520">
    <property type="entry name" value="DUF4408"/>
</dbReference>
<feature type="chain" id="PRO_5029489143" description="DUF4408 domain-containing protein" evidence="1">
    <location>
        <begin position="32"/>
        <end position="149"/>
    </location>
</feature>
<dbReference type="AlphaFoldDB" id="A0A7J6VMJ8"/>
<evidence type="ECO:0000313" key="3">
    <source>
        <dbReference type="EMBL" id="KAF5185370.1"/>
    </source>
</evidence>
<sequence length="149" mass="16764">MKTYISSPKCLFILCNIIVVVLIGESKLVGGSKSSPTTDIYDEYMNRSIALRKVRNSSSTTIVKKKEKVVRMDTVDDNVKQSGYDEAVYEEVVEGDKGGVVVEEEASEKKLEIDEKLDLPAEELNKRVEDFIARVNKQRRLEALLCTSD</sequence>
<evidence type="ECO:0000313" key="4">
    <source>
        <dbReference type="Proteomes" id="UP000554482"/>
    </source>
</evidence>
<evidence type="ECO:0000256" key="1">
    <source>
        <dbReference type="SAM" id="SignalP"/>
    </source>
</evidence>
<dbReference type="PANTHER" id="PTHR35762:SF2">
    <property type="entry name" value="TRANSMEMBRANE PROTEIN"/>
    <property type="match status" value="1"/>
</dbReference>